<comment type="caution">
    <text evidence="7">The sequence shown here is derived from an EMBL/GenBank/DDBJ whole genome shotgun (WGS) entry which is preliminary data.</text>
</comment>
<dbReference type="PANTHER" id="PTHR43820">
    <property type="entry name" value="HIGH-AFFINITY BRANCHED-CHAIN AMINO ACID TRANSPORT ATP-BINDING PROTEIN LIVF"/>
    <property type="match status" value="1"/>
</dbReference>
<accession>A0ABT8DEL9</accession>
<keyword evidence="8" id="KW-1185">Reference proteome</keyword>
<dbReference type="InterPro" id="IPR052156">
    <property type="entry name" value="BCAA_Transport_ATP-bd_LivF"/>
</dbReference>
<evidence type="ECO:0000256" key="4">
    <source>
        <dbReference type="ARBA" id="ARBA00022840"/>
    </source>
</evidence>
<comment type="similarity">
    <text evidence="1">Belongs to the ABC transporter superfamily.</text>
</comment>
<evidence type="ECO:0000313" key="7">
    <source>
        <dbReference type="EMBL" id="MDN3713740.1"/>
    </source>
</evidence>
<dbReference type="CDD" id="cd03224">
    <property type="entry name" value="ABC_TM1139_LivF_branched"/>
    <property type="match status" value="1"/>
</dbReference>
<proteinExistence type="inferred from homology"/>
<keyword evidence="4 7" id="KW-0067">ATP-binding</keyword>
<dbReference type="SUPFAM" id="SSF52540">
    <property type="entry name" value="P-loop containing nucleoside triphosphate hydrolases"/>
    <property type="match status" value="1"/>
</dbReference>
<evidence type="ECO:0000256" key="2">
    <source>
        <dbReference type="ARBA" id="ARBA00022448"/>
    </source>
</evidence>
<keyword evidence="2" id="KW-0813">Transport</keyword>
<protein>
    <submittedName>
        <fullName evidence="7">ABC transporter ATP-binding protein</fullName>
    </submittedName>
</protein>
<dbReference type="Proteomes" id="UP001243846">
    <property type="component" value="Unassembled WGS sequence"/>
</dbReference>
<dbReference type="InterPro" id="IPR003439">
    <property type="entry name" value="ABC_transporter-like_ATP-bd"/>
</dbReference>
<evidence type="ECO:0000256" key="3">
    <source>
        <dbReference type="ARBA" id="ARBA00022741"/>
    </source>
</evidence>
<keyword evidence="3" id="KW-0547">Nucleotide-binding</keyword>
<dbReference type="InterPro" id="IPR003593">
    <property type="entry name" value="AAA+_ATPase"/>
</dbReference>
<dbReference type="PROSITE" id="PS00211">
    <property type="entry name" value="ABC_TRANSPORTER_1"/>
    <property type="match status" value="1"/>
</dbReference>
<dbReference type="Pfam" id="PF00005">
    <property type="entry name" value="ABC_tran"/>
    <property type="match status" value="1"/>
</dbReference>
<name>A0ABT8DEL9_9RHOB</name>
<dbReference type="PANTHER" id="PTHR43820:SF4">
    <property type="entry name" value="HIGH-AFFINITY BRANCHED-CHAIN AMINO ACID TRANSPORT ATP-BINDING PROTEIN LIVF"/>
    <property type="match status" value="1"/>
</dbReference>
<dbReference type="InterPro" id="IPR017871">
    <property type="entry name" value="ABC_transporter-like_CS"/>
</dbReference>
<feature type="domain" description="ABC transporter" evidence="6">
    <location>
        <begin position="1"/>
        <end position="219"/>
    </location>
</feature>
<dbReference type="GO" id="GO:0005524">
    <property type="term" value="F:ATP binding"/>
    <property type="evidence" value="ECO:0007669"/>
    <property type="project" value="UniProtKB-KW"/>
</dbReference>
<keyword evidence="5" id="KW-0029">Amino-acid transport</keyword>
<reference evidence="8" key="1">
    <citation type="journal article" date="2019" name="Int. J. Syst. Evol. Microbiol.">
        <title>The Global Catalogue of Microorganisms (GCM) 10K type strain sequencing project: providing services to taxonomists for standard genome sequencing and annotation.</title>
        <authorList>
            <consortium name="The Broad Institute Genomics Platform"/>
            <consortium name="The Broad Institute Genome Sequencing Center for Infectious Disease"/>
            <person name="Wu L."/>
            <person name="Ma J."/>
        </authorList>
    </citation>
    <scope>NUCLEOTIDE SEQUENCE [LARGE SCALE GENOMIC DNA]</scope>
    <source>
        <strain evidence="8">CECT 8482</strain>
    </source>
</reference>
<sequence length="266" mass="28315">MLRGLSLRIGKGELVCLLGPNGAGKSTTFKALSGLLPLDGGSVRMMGQDVAALGAEKLTALGVGFVPEGRRLFPSLSVRENLRLGYDASRCAIPFEQRLELIYDLFPRVKERMGQQANTMSGGEQAMVALARALIGDPELLIMDEPSLGLSPKLIDEYFETVARIHAEGKTVLLIEQNAETALSISDRGYLIVRGQIAVEGPAPRCWPTTRSGICICKPDCGGGFPPPHVSVPPQAALTRQMTLPTSSAIRIEALSGPIATPTGRP</sequence>
<evidence type="ECO:0000256" key="5">
    <source>
        <dbReference type="ARBA" id="ARBA00022970"/>
    </source>
</evidence>
<dbReference type="SMART" id="SM00382">
    <property type="entry name" value="AAA"/>
    <property type="match status" value="1"/>
</dbReference>
<gene>
    <name evidence="7" type="ORF">QWZ10_21840</name>
</gene>
<evidence type="ECO:0000313" key="8">
    <source>
        <dbReference type="Proteomes" id="UP001243846"/>
    </source>
</evidence>
<evidence type="ECO:0000256" key="1">
    <source>
        <dbReference type="ARBA" id="ARBA00005417"/>
    </source>
</evidence>
<organism evidence="7 8">
    <name type="scientific">Paracoccus cavernae</name>
    <dbReference type="NCBI Taxonomy" id="1571207"/>
    <lineage>
        <taxon>Bacteria</taxon>
        <taxon>Pseudomonadati</taxon>
        <taxon>Pseudomonadota</taxon>
        <taxon>Alphaproteobacteria</taxon>
        <taxon>Rhodobacterales</taxon>
        <taxon>Paracoccaceae</taxon>
        <taxon>Paracoccus</taxon>
    </lineage>
</organism>
<dbReference type="InterPro" id="IPR027417">
    <property type="entry name" value="P-loop_NTPase"/>
</dbReference>
<evidence type="ECO:0000259" key="6">
    <source>
        <dbReference type="PROSITE" id="PS50893"/>
    </source>
</evidence>
<dbReference type="Gene3D" id="3.40.50.300">
    <property type="entry name" value="P-loop containing nucleotide triphosphate hydrolases"/>
    <property type="match status" value="1"/>
</dbReference>
<dbReference type="PROSITE" id="PS50893">
    <property type="entry name" value="ABC_TRANSPORTER_2"/>
    <property type="match status" value="1"/>
</dbReference>
<dbReference type="EMBL" id="JAUFRC010000002">
    <property type="protein sequence ID" value="MDN3713740.1"/>
    <property type="molecule type" value="Genomic_DNA"/>
</dbReference>